<accession>A0A6P3Y1K9</accession>
<feature type="compositionally biased region" description="Low complexity" evidence="9">
    <location>
        <begin position="1543"/>
        <end position="1558"/>
    </location>
</feature>
<feature type="region of interest" description="Disordered" evidence="9">
    <location>
        <begin position="1743"/>
        <end position="1772"/>
    </location>
</feature>
<reference evidence="11" key="1">
    <citation type="submission" date="2025-08" db="UniProtKB">
        <authorList>
            <consortium name="RefSeq"/>
        </authorList>
    </citation>
    <scope>IDENTIFICATION</scope>
</reference>
<keyword evidence="10" id="KW-1185">Reference proteome</keyword>
<dbReference type="CDD" id="cd09823">
    <property type="entry name" value="peroxinectin_like"/>
    <property type="match status" value="1"/>
</dbReference>
<dbReference type="FunFam" id="1.10.640.10:FF:000003">
    <property type="entry name" value="chorion peroxidase"/>
    <property type="match status" value="1"/>
</dbReference>
<feature type="compositionally biased region" description="Basic and acidic residues" evidence="9">
    <location>
        <begin position="342"/>
        <end position="351"/>
    </location>
</feature>
<dbReference type="RefSeq" id="XP_014484084.1">
    <property type="nucleotide sequence ID" value="XM_014628598.1"/>
</dbReference>
<feature type="region of interest" description="Disordered" evidence="9">
    <location>
        <begin position="1415"/>
        <end position="1521"/>
    </location>
</feature>
<feature type="region of interest" description="Disordered" evidence="9">
    <location>
        <begin position="1303"/>
        <end position="1396"/>
    </location>
</feature>
<keyword evidence="5" id="KW-0732">Signal</keyword>
<evidence type="ECO:0000256" key="1">
    <source>
        <dbReference type="ARBA" id="ARBA00004613"/>
    </source>
</evidence>
<dbReference type="Pfam" id="PF03098">
    <property type="entry name" value="An_peroxidase"/>
    <property type="match status" value="1"/>
</dbReference>
<dbReference type="GO" id="GO:0004601">
    <property type="term" value="F:peroxidase activity"/>
    <property type="evidence" value="ECO:0007669"/>
    <property type="project" value="UniProtKB-KW"/>
</dbReference>
<evidence type="ECO:0000256" key="5">
    <source>
        <dbReference type="ARBA" id="ARBA00022729"/>
    </source>
</evidence>
<dbReference type="GO" id="GO:0046872">
    <property type="term" value="F:metal ion binding"/>
    <property type="evidence" value="ECO:0007669"/>
    <property type="project" value="UniProtKB-KW"/>
</dbReference>
<feature type="compositionally biased region" description="Basic and acidic residues" evidence="9">
    <location>
        <begin position="263"/>
        <end position="278"/>
    </location>
</feature>
<evidence type="ECO:0000313" key="10">
    <source>
        <dbReference type="Proteomes" id="UP000515204"/>
    </source>
</evidence>
<dbReference type="GO" id="GO:0022412">
    <property type="term" value="P:cellular process involved in reproduction in multicellular organism"/>
    <property type="evidence" value="ECO:0007669"/>
    <property type="project" value="UniProtKB-ARBA"/>
</dbReference>
<evidence type="ECO:0000256" key="9">
    <source>
        <dbReference type="SAM" id="MobiDB-lite"/>
    </source>
</evidence>
<feature type="compositionally biased region" description="Basic and acidic residues" evidence="9">
    <location>
        <begin position="311"/>
        <end position="329"/>
    </location>
</feature>
<dbReference type="OrthoDB" id="823504at2759"/>
<dbReference type="Proteomes" id="UP000515204">
    <property type="component" value="Unplaced"/>
</dbReference>
<dbReference type="InterPro" id="IPR010255">
    <property type="entry name" value="Haem_peroxidase_sf"/>
</dbReference>
<dbReference type="SUPFAM" id="SSF48113">
    <property type="entry name" value="Heme-dependent peroxidases"/>
    <property type="match status" value="1"/>
</dbReference>
<keyword evidence="4 8" id="KW-0349">Heme</keyword>
<gene>
    <name evidence="11" type="primary">LOC106749287</name>
</gene>
<dbReference type="KEGG" id="dqu:106749287"/>
<evidence type="ECO:0000256" key="3">
    <source>
        <dbReference type="ARBA" id="ARBA00022559"/>
    </source>
</evidence>
<dbReference type="GeneID" id="106749287"/>
<feature type="compositionally biased region" description="Polar residues" evidence="9">
    <location>
        <begin position="281"/>
        <end position="305"/>
    </location>
</feature>
<feature type="region of interest" description="Disordered" evidence="9">
    <location>
        <begin position="246"/>
        <end position="354"/>
    </location>
</feature>
<comment type="subcellular location">
    <subcellularLocation>
        <location evidence="1">Secreted</location>
    </subcellularLocation>
</comment>
<keyword evidence="8" id="KW-0479">Metal-binding</keyword>
<evidence type="ECO:0000256" key="4">
    <source>
        <dbReference type="ARBA" id="ARBA00022617"/>
    </source>
</evidence>
<protein>
    <submittedName>
        <fullName evidence="11">Uncharacterized protein LOC106749287</fullName>
    </submittedName>
</protein>
<dbReference type="GO" id="GO:0006979">
    <property type="term" value="P:response to oxidative stress"/>
    <property type="evidence" value="ECO:0007669"/>
    <property type="project" value="InterPro"/>
</dbReference>
<evidence type="ECO:0000256" key="6">
    <source>
        <dbReference type="ARBA" id="ARBA00023002"/>
    </source>
</evidence>
<proteinExistence type="predicted"/>
<keyword evidence="2" id="KW-0964">Secreted</keyword>
<feature type="binding site" description="axial binding residue" evidence="8">
    <location>
        <position position="826"/>
    </location>
    <ligand>
        <name>heme b</name>
        <dbReference type="ChEBI" id="CHEBI:60344"/>
    </ligand>
    <ligandPart>
        <name>Fe</name>
        <dbReference type="ChEBI" id="CHEBI:18248"/>
    </ligandPart>
</feature>
<evidence type="ECO:0000256" key="2">
    <source>
        <dbReference type="ARBA" id="ARBA00022525"/>
    </source>
</evidence>
<evidence type="ECO:0000256" key="8">
    <source>
        <dbReference type="PIRSR" id="PIRSR619791-2"/>
    </source>
</evidence>
<feature type="compositionally biased region" description="Polar residues" evidence="9">
    <location>
        <begin position="330"/>
        <end position="339"/>
    </location>
</feature>
<dbReference type="InterPro" id="IPR019791">
    <property type="entry name" value="Haem_peroxidase_animal"/>
</dbReference>
<evidence type="ECO:0000256" key="7">
    <source>
        <dbReference type="ARBA" id="ARBA00023004"/>
    </source>
</evidence>
<feature type="compositionally biased region" description="Polar residues" evidence="9">
    <location>
        <begin position="1500"/>
        <end position="1515"/>
    </location>
</feature>
<keyword evidence="3" id="KW-0575">Peroxidase</keyword>
<keyword evidence="6" id="KW-0560">Oxidoreductase</keyword>
<feature type="compositionally biased region" description="Polar residues" evidence="9">
    <location>
        <begin position="1415"/>
        <end position="1459"/>
    </location>
</feature>
<dbReference type="PROSITE" id="PS50292">
    <property type="entry name" value="PEROXIDASE_3"/>
    <property type="match status" value="1"/>
</dbReference>
<organism evidence="10 11">
    <name type="scientific">Dinoponera quadriceps</name>
    <name type="common">South American ant</name>
    <dbReference type="NCBI Taxonomy" id="609295"/>
    <lineage>
        <taxon>Eukaryota</taxon>
        <taxon>Metazoa</taxon>
        <taxon>Ecdysozoa</taxon>
        <taxon>Arthropoda</taxon>
        <taxon>Hexapoda</taxon>
        <taxon>Insecta</taxon>
        <taxon>Pterygota</taxon>
        <taxon>Neoptera</taxon>
        <taxon>Endopterygota</taxon>
        <taxon>Hymenoptera</taxon>
        <taxon>Apocrita</taxon>
        <taxon>Aculeata</taxon>
        <taxon>Formicoidea</taxon>
        <taxon>Formicidae</taxon>
        <taxon>Ponerinae</taxon>
        <taxon>Ponerini</taxon>
        <taxon>Dinoponera</taxon>
    </lineage>
</organism>
<evidence type="ECO:0000313" key="11">
    <source>
        <dbReference type="RefSeq" id="XP_014484084.1"/>
    </source>
</evidence>
<dbReference type="PANTHER" id="PTHR11475">
    <property type="entry name" value="OXIDASE/PEROXIDASE"/>
    <property type="match status" value="1"/>
</dbReference>
<sequence>MTELGDGRVVSLKELAGDIRRLCNNSTERYQRRWHHVGGLHELQRDELRGWHFAVGHDFRWQHRKFVVHFWNGLYDHEEGPGAREGALWHGQSDSELASAGESRPALTSVVLSFLSSCALSSRPRDENDKEESYVETQTSNLKVTISGKDEQSLFASTDTTREGVNISSDYNPLTRGIQETEANTTTYPIEATRPKYVHKSPVRETEAVTDVLHPGISDGITYVAAKGSNQIRDGIRHEFLNASRVSESSVVTNPVEGEKEEEVGNGKNKETENKLARQEGPSSSVRSLRNTGVQGNVTKSSAKVKSNAPRKAEVSRVRNDSAAPDKDSNTGGVSSTGKGNFAEKPDESPSRRLTGVIAQTVVKSANLRIENHTAVSRNGEEEEWQLGEDDLMEAANFGLRAMHDLYYVQEPKLYSMGLYLKKDEPARYVAAFNEQSDEARNLARFGYATLQGTAMYLKKFPGAPLELPLSRSTRRTSLEQQCPRRGTPQCPPASLRYRTSDGSCNNLQNLWWGSAMSTMQRFLPAVYHDDVQSVRRSTSGRPLPSARDITSLIHEDQDVPLASITHMLMQWGQFVDHDLTATGQSRGFNGTVPQCCLPGGVGFQPPEFMHPECLPIAVNLRDSFYGPLGVRCLEFLRSGPAPKEGCEFGAREQLSQVTSYLDASMVYSSNALQSDSLRLFRNGLLQYGKIQSRRPLLPKHESDLCKLGSLSTTCFRAGDGRLSEQPALTSLHIVFLRLHNRIATELSALNSHWSDEKLFQETRRIVGAVVQHITYREFLPIILGPQVMKIFDLEVLKKGYYEGYDPAVNPNIANAFSTAAYRFGHSLVQRSFVRFDSDHRPLFNNVSIHDEFRNPVNLETAGSVDRLVLGLANQPCQRRDEFISEEMTNHLFQTPSFAFGMDLASLNIQRGRDHGLPPYVRWREPCGLSPIRTFEDLERMMSQSAARKFQSLYASVEDIDLFPAGLAEKSVVGGLVGPTLACIIGQQFSNLRRGDRFWYENPESESSFTAGQLQQIRRATLAQVLCKTMDAIETIQPFVLLAADTLKNRRLPCHDPTIGQLDLEFWAERSFEFRFNPQAKMKRTASDPSGPPVSRSKEENTYMRRKISVNREQAKITPPQEPFKSSINQNNKIIVKRPIGRPDNVTIVVQNNAVNSPVFVNDGIYGSRVKIQPRTTVKPISVLNHGASNYPVNRPPMKPIPTTIPHSGYPYVPQAYDDPSNPNPLVYGYKSPAQDQVFYDSYSPSSPRPTLYTYYTNFQQKPTTQTPSHEVNGYLINYGSPHREHDSFPAYLSYARPRPQMVNSGHLYESNSEQRPTTNTWPNSRPNYVSNDDDESYHKPGYDGVKPSPAISRPNFGSTYGGSHDESHHGQKPGYSRPTPPSTSRPNDESYHTQKPAYGGLLVNLWPGSTANYQSYSTQRPGSAGNSHLQNNNNLSDRPSENYSADPNKHQWNLNSYQKRPYDYDDPDAYQKRPGVKPQSGLYTNSGTNVPPHREDTRPGNSSPTYSQGSTAGNNYDKYPDATPTYQSSWTEVSSYSKESSTSSKSEFFSSPHSSSFYQKPTTNRPVYQPDGQSHGPYQKQSIDGLLPAYKNPDSPGLSEQYNTPQQNRPTPTPHWPEVSTIDFYAQKQEGGFNPRPIKVQSVTIVTEAVETIHHPGHSGYISQYKVTSEVPRPLVQQTRNNVAVTRKPGQYYYEKNVLHRYPGEVVDQIPKSNHYSTDDNVAEGILVQDRGLSSSEKIAAEATTDDSITDVSMPDSKTIERNESKSTTTTTTLSSTLVTTDYDNNRDDVVDDLEGAFSPLVESIASADVPDRMSHWMNPQEDPNLPLILEMPGILSNESASVAKELPKPIKSRSHAT</sequence>
<dbReference type="PANTHER" id="PTHR11475:SF109">
    <property type="entry name" value="CHORION PEROXIDASE-LIKE PROTEIN"/>
    <property type="match status" value="1"/>
</dbReference>
<keyword evidence="7 8" id="KW-0408">Iron</keyword>
<feature type="compositionally biased region" description="Polar residues" evidence="9">
    <location>
        <begin position="1310"/>
        <end position="1331"/>
    </location>
</feature>
<name>A0A6P3Y1K9_DINQU</name>
<dbReference type="PRINTS" id="PR00457">
    <property type="entry name" value="ANPEROXIDASE"/>
</dbReference>
<dbReference type="GO" id="GO:0020037">
    <property type="term" value="F:heme binding"/>
    <property type="evidence" value="ECO:0007669"/>
    <property type="project" value="InterPro"/>
</dbReference>
<dbReference type="InterPro" id="IPR037120">
    <property type="entry name" value="Haem_peroxidase_sf_animal"/>
</dbReference>
<dbReference type="GO" id="GO:0005576">
    <property type="term" value="C:extracellular region"/>
    <property type="evidence" value="ECO:0007669"/>
    <property type="project" value="UniProtKB-SubCell"/>
</dbReference>
<feature type="region of interest" description="Disordered" evidence="9">
    <location>
        <begin position="1543"/>
        <end position="1619"/>
    </location>
</feature>
<feature type="region of interest" description="Disordered" evidence="9">
    <location>
        <begin position="1081"/>
        <end position="1101"/>
    </location>
</feature>
<dbReference type="Gene3D" id="1.10.640.10">
    <property type="entry name" value="Haem peroxidase domain superfamily, animal type"/>
    <property type="match status" value="1"/>
</dbReference>